<keyword evidence="1" id="KW-1133">Transmembrane helix</keyword>
<evidence type="ECO:0000313" key="2">
    <source>
        <dbReference type="EMBL" id="KAG9701142.1"/>
    </source>
</evidence>
<gene>
    <name evidence="2" type="ORF">KCU76_g213</name>
</gene>
<keyword evidence="1" id="KW-0812">Transmembrane</keyword>
<evidence type="ECO:0000256" key="1">
    <source>
        <dbReference type="SAM" id="Phobius"/>
    </source>
</evidence>
<dbReference type="OrthoDB" id="3938883at2759"/>
<comment type="caution">
    <text evidence="2">The sequence shown here is derived from an EMBL/GenBank/DDBJ whole genome shotgun (WGS) entry which is preliminary data.</text>
</comment>
<accession>A0A9P8EYA2</accession>
<dbReference type="EMBL" id="JAHFXF010000004">
    <property type="protein sequence ID" value="KAG9701142.1"/>
    <property type="molecule type" value="Genomic_DNA"/>
</dbReference>
<feature type="transmembrane region" description="Helical" evidence="1">
    <location>
        <begin position="556"/>
        <end position="579"/>
    </location>
</feature>
<feature type="transmembrane region" description="Helical" evidence="1">
    <location>
        <begin position="142"/>
        <end position="160"/>
    </location>
</feature>
<reference evidence="2" key="2">
    <citation type="submission" date="2021-08" db="EMBL/GenBank/DDBJ databases">
        <authorList>
            <person name="Gostincar C."/>
            <person name="Sun X."/>
            <person name="Song Z."/>
            <person name="Gunde-Cimerman N."/>
        </authorList>
    </citation>
    <scope>NUCLEOTIDE SEQUENCE</scope>
    <source>
        <strain evidence="2">EXF-9911</strain>
    </source>
</reference>
<proteinExistence type="predicted"/>
<dbReference type="Proteomes" id="UP000779574">
    <property type="component" value="Unassembled WGS sequence"/>
</dbReference>
<protein>
    <recommendedName>
        <fullName evidence="4">Transmembrane protein</fullName>
    </recommendedName>
</protein>
<dbReference type="AlphaFoldDB" id="A0A9P8EYA2"/>
<evidence type="ECO:0000313" key="3">
    <source>
        <dbReference type="Proteomes" id="UP000779574"/>
    </source>
</evidence>
<organism evidence="2 3">
    <name type="scientific">Aureobasidium melanogenum</name>
    <name type="common">Aureobasidium pullulans var. melanogenum</name>
    <dbReference type="NCBI Taxonomy" id="46634"/>
    <lineage>
        <taxon>Eukaryota</taxon>
        <taxon>Fungi</taxon>
        <taxon>Dikarya</taxon>
        <taxon>Ascomycota</taxon>
        <taxon>Pezizomycotina</taxon>
        <taxon>Dothideomycetes</taxon>
        <taxon>Dothideomycetidae</taxon>
        <taxon>Dothideales</taxon>
        <taxon>Saccotheciaceae</taxon>
        <taxon>Aureobasidium</taxon>
    </lineage>
</organism>
<evidence type="ECO:0008006" key="4">
    <source>
        <dbReference type="Google" id="ProtNLM"/>
    </source>
</evidence>
<sequence>MAETSYKKLLTVNETRVGRKLVSSSLELLRLTNTISYELDGLSTPMPDVEPKWTAKPRAMFAALVHSMATWTQQTLRSFRLFLLMAVGPWKKKEEQPKIALYTGWVSVLTGLLVHVLPLAACVALIYLNVTSYFLSSHVSTLAFHIVLAAGIGPSIAIALSPTLGDFYGGWAVAWINATEEQIFPSEINSTVLVYNFSNNCSTGDCARYGWETAITIAQSAQQSQDEFTTRQDSLALTQDALPNREIQWNTSTWFDSALSATATIPSKVIAWSLGQLAQQSYDFPTPWPAADQNFTTTSRQPTVTVNCTKAGWLNSNSISATIGDDAYLLHFEDLRSLNDTQSLEWVFSNHDPLVTQDLSQLDPSVLVLVHYPSNINSPYVGPLGLCAIYAGYAYVRNTISITTDTWYVSNKLVSSQTNSPLNSTIDIPATWLNRTLPRLSTLLENGLLEVDTATFLATSLAISMAQWPKHVLNYPNDGPQSAQDSKFPDPGIFIGSSHSNHNELPNDSLQWFGSSPEGHVFYPGSESADAQGKYRLRTDVSSHGYGYHINQPTKVIAIAVLAVYCLYILTFVVLMLTLNRVHSNAWDSIGELTTLAIMSRPDDKLRNTSSGIETVALFRLPMNIRANDNNHLEILFGDDEGGPKSGLVEKDKEYE</sequence>
<name>A0A9P8EYA2_AURME</name>
<reference evidence="2" key="1">
    <citation type="journal article" date="2021" name="J Fungi (Basel)">
        <title>Virulence traits and population genomics of the black yeast Aureobasidium melanogenum.</title>
        <authorList>
            <person name="Cernosa A."/>
            <person name="Sun X."/>
            <person name="Gostincar C."/>
            <person name="Fang C."/>
            <person name="Gunde-Cimerman N."/>
            <person name="Song Z."/>
        </authorList>
    </citation>
    <scope>NUCLEOTIDE SEQUENCE</scope>
    <source>
        <strain evidence="2">EXF-9911</strain>
    </source>
</reference>
<keyword evidence="1" id="KW-0472">Membrane</keyword>
<feature type="non-terminal residue" evidence="2">
    <location>
        <position position="656"/>
    </location>
</feature>
<feature type="transmembrane region" description="Helical" evidence="1">
    <location>
        <begin position="99"/>
        <end position="130"/>
    </location>
</feature>